<evidence type="ECO:0000313" key="2">
    <source>
        <dbReference type="EMBL" id="ESK51101.1"/>
    </source>
</evidence>
<sequence length="469" mass="48520">MNNQVNLVSQKQKVRHQQGFASLLFVLLIGLSLVIIVLGVFITLRGLQDSAITSHAQTQAEEKSTIGVKALSNFLYSKTDAQISSITSGTITDKNGTLTGTANSTVATYAKSATCPTGAVTQYCFDVTATSGGASATIRTVYQKASTLSSTTLTGSVFAGGLVVGGSADFTGDSNNPITILVKGGVVTDTSGKNVNSTLTSGGINVGTYTATDFITADDLKAYSNYQFTASGATCNKLNLYSGTTKVSTTTSISCSSFSGISYSSGSWTIDPSKTLPVGVLWFDTNVVINLAAGSTLVNTIISKGSITVNSPNSGTIDNYAPYFYYSTTNTDHLTLVCGTKAAANIPTQYCNSDGSFNTSSVASFPGNIANILFLTNNQLSLDAANKAVLNYYGNIIASYGAGGTGNASGKFTGTGTINIIGNLVIAGTADTTTMQGNITIDLSRSTASSSSVIPSYTYANGLRFMKYM</sequence>
<name>V2UR64_9GAMM</name>
<evidence type="ECO:0000256" key="1">
    <source>
        <dbReference type="SAM" id="Phobius"/>
    </source>
</evidence>
<evidence type="ECO:0000313" key="3">
    <source>
        <dbReference type="Proteomes" id="UP000018418"/>
    </source>
</evidence>
<dbReference type="HOGENOM" id="CLU_582200_0_0_6"/>
<dbReference type="EMBL" id="AYEU01000006">
    <property type="protein sequence ID" value="ESK51101.1"/>
    <property type="molecule type" value="Genomic_DNA"/>
</dbReference>
<comment type="caution">
    <text evidence="2">The sequence shown here is derived from an EMBL/GenBank/DDBJ whole genome shotgun (WGS) entry which is preliminary data.</text>
</comment>
<feature type="transmembrane region" description="Helical" evidence="1">
    <location>
        <begin position="20"/>
        <end position="44"/>
    </location>
</feature>
<dbReference type="RefSeq" id="WP_004900613.1">
    <property type="nucleotide sequence ID" value="NZ_BBTI01000002.1"/>
</dbReference>
<keyword evidence="1" id="KW-0472">Membrane</keyword>
<keyword evidence="1" id="KW-0812">Transmembrane</keyword>
<keyword evidence="1" id="KW-1133">Transmembrane helix</keyword>
<reference evidence="2 3" key="1">
    <citation type="submission" date="2013-10" db="EMBL/GenBank/DDBJ databases">
        <title>The Genome Sequence of Acinetobacter brisouii CIP 110357.</title>
        <authorList>
            <consortium name="The Broad Institute Genomics Platform"/>
            <consortium name="The Broad Institute Genome Sequencing Center for Infectious Disease"/>
            <person name="Cerqueira G."/>
            <person name="Feldgarden M."/>
            <person name="Courvalin P."/>
            <person name="Grillot-Courvalin C."/>
            <person name="Clermont D."/>
            <person name="Rocha E."/>
            <person name="Yoon E.-J."/>
            <person name="Nemec A."/>
            <person name="Young S.K."/>
            <person name="Zeng Q."/>
            <person name="Gargeya S."/>
            <person name="Fitzgerald M."/>
            <person name="Abouelleil A."/>
            <person name="Alvarado L."/>
            <person name="Berlin A.M."/>
            <person name="Chapman S.B."/>
            <person name="Gainer-Dewar J."/>
            <person name="Goldberg J."/>
            <person name="Gnerre S."/>
            <person name="Griggs A."/>
            <person name="Gujja S."/>
            <person name="Hansen M."/>
            <person name="Howarth C."/>
            <person name="Imamovic A."/>
            <person name="Ireland A."/>
            <person name="Larimer J."/>
            <person name="McCowan C."/>
            <person name="Murphy C."/>
            <person name="Pearson M."/>
            <person name="Poon T.W."/>
            <person name="Priest M."/>
            <person name="Roberts A."/>
            <person name="Saif S."/>
            <person name="Shea T."/>
            <person name="Sykes S."/>
            <person name="Wortman J."/>
            <person name="Nusbaum C."/>
            <person name="Birren B."/>
        </authorList>
    </citation>
    <scope>NUCLEOTIDE SEQUENCE [LARGE SCALE GENOMIC DNA]</scope>
    <source>
        <strain evidence="2 3">CIP 110357</strain>
    </source>
</reference>
<protein>
    <submittedName>
        <fullName evidence="2">Uncharacterized protein</fullName>
    </submittedName>
</protein>
<dbReference type="PATRIC" id="fig|1341683.3.peg.1590"/>
<proteinExistence type="predicted"/>
<keyword evidence="3" id="KW-1185">Reference proteome</keyword>
<dbReference type="Proteomes" id="UP000018418">
    <property type="component" value="Unassembled WGS sequence"/>
</dbReference>
<accession>V2UR64</accession>
<dbReference type="OrthoDB" id="6694463at2"/>
<gene>
    <name evidence="2" type="ORF">P255_01607</name>
</gene>
<dbReference type="AlphaFoldDB" id="V2UR64"/>
<organism evidence="2 3">
    <name type="scientific">Acinetobacter brisouii CIP 110357</name>
    <dbReference type="NCBI Taxonomy" id="1341683"/>
    <lineage>
        <taxon>Bacteria</taxon>
        <taxon>Pseudomonadati</taxon>
        <taxon>Pseudomonadota</taxon>
        <taxon>Gammaproteobacteria</taxon>
        <taxon>Moraxellales</taxon>
        <taxon>Moraxellaceae</taxon>
        <taxon>Acinetobacter</taxon>
    </lineage>
</organism>